<dbReference type="FunFam" id="1.10.260.40:FF:000004">
    <property type="entry name" value="Cut-like homeobox 1a"/>
    <property type="match status" value="2"/>
</dbReference>
<dbReference type="Pfam" id="PF00046">
    <property type="entry name" value="Homeodomain"/>
    <property type="match status" value="1"/>
</dbReference>
<feature type="compositionally biased region" description="Gly residues" evidence="15">
    <location>
        <begin position="396"/>
        <end position="406"/>
    </location>
</feature>
<feature type="region of interest" description="Disordered" evidence="15">
    <location>
        <begin position="688"/>
        <end position="709"/>
    </location>
</feature>
<feature type="compositionally biased region" description="Low complexity" evidence="15">
    <location>
        <begin position="1280"/>
        <end position="1304"/>
    </location>
</feature>
<feature type="compositionally biased region" description="Polar residues" evidence="15">
    <location>
        <begin position="69"/>
        <end position="80"/>
    </location>
</feature>
<comment type="subcellular location">
    <subcellularLocation>
        <location evidence="1 11 12">Nucleus</location>
    </subcellularLocation>
</comment>
<dbReference type="Proteomes" id="UP001591681">
    <property type="component" value="Unassembled WGS sequence"/>
</dbReference>
<feature type="domain" description="CUT" evidence="17">
    <location>
        <begin position="944"/>
        <end position="1031"/>
    </location>
</feature>
<dbReference type="PANTHER" id="PTHR14043">
    <property type="entry name" value="CCAAT DISPLACEMENT PROTEIN-RELATED"/>
    <property type="match status" value="1"/>
</dbReference>
<evidence type="ECO:0000259" key="16">
    <source>
        <dbReference type="PROSITE" id="PS50071"/>
    </source>
</evidence>
<feature type="domain" description="CUT" evidence="17">
    <location>
        <begin position="409"/>
        <end position="496"/>
    </location>
</feature>
<feature type="compositionally biased region" description="Basic and acidic residues" evidence="15">
    <location>
        <begin position="1229"/>
        <end position="1239"/>
    </location>
</feature>
<evidence type="ECO:0000256" key="15">
    <source>
        <dbReference type="SAM" id="MobiDB-lite"/>
    </source>
</evidence>
<dbReference type="InterPro" id="IPR009057">
    <property type="entry name" value="Homeodomain-like_sf"/>
</dbReference>
<keyword evidence="7 11" id="KW-0238">DNA-binding</keyword>
<feature type="region of interest" description="Disordered" evidence="15">
    <location>
        <begin position="1046"/>
        <end position="1075"/>
    </location>
</feature>
<dbReference type="InterPro" id="IPR003350">
    <property type="entry name" value="CUT_dom"/>
</dbReference>
<dbReference type="SMART" id="SM01109">
    <property type="entry name" value="CUT"/>
    <property type="match status" value="3"/>
</dbReference>
<evidence type="ECO:0000259" key="17">
    <source>
        <dbReference type="PROSITE" id="PS51042"/>
    </source>
</evidence>
<feature type="domain" description="Homeobox" evidence="16">
    <location>
        <begin position="1069"/>
        <end position="1129"/>
    </location>
</feature>
<dbReference type="InterPro" id="IPR017970">
    <property type="entry name" value="Homeobox_CS"/>
</dbReference>
<keyword evidence="19" id="KW-1185">Reference proteome</keyword>
<dbReference type="CDD" id="cd00086">
    <property type="entry name" value="homeodomain"/>
    <property type="match status" value="1"/>
</dbReference>
<dbReference type="Gene3D" id="1.10.260.40">
    <property type="entry name" value="lambda repressor-like DNA-binding domains"/>
    <property type="match status" value="3"/>
</dbReference>
<dbReference type="PROSITE" id="PS50071">
    <property type="entry name" value="HOMEOBOX_2"/>
    <property type="match status" value="1"/>
</dbReference>
<dbReference type="EMBL" id="JBHFQA010000004">
    <property type="protein sequence ID" value="KAL2100154.1"/>
    <property type="molecule type" value="Genomic_DNA"/>
</dbReference>
<comment type="caution">
    <text evidence="18">The sequence shown here is derived from an EMBL/GenBank/DDBJ whole genome shotgun (WGS) entry which is preliminary data.</text>
</comment>
<feature type="region of interest" description="Disordered" evidence="15">
    <location>
        <begin position="1178"/>
        <end position="1201"/>
    </location>
</feature>
<gene>
    <name evidence="18" type="ORF">ACEWY4_004548</name>
</gene>
<dbReference type="GO" id="GO:0003677">
    <property type="term" value="F:DNA binding"/>
    <property type="evidence" value="ECO:0007669"/>
    <property type="project" value="UniProtKB-UniRule"/>
</dbReference>
<dbReference type="PROSITE" id="PS51042">
    <property type="entry name" value="CUT"/>
    <property type="match status" value="3"/>
</dbReference>
<keyword evidence="3" id="KW-0597">Phosphoprotein</keyword>
<feature type="compositionally biased region" description="Acidic residues" evidence="15">
    <location>
        <begin position="747"/>
        <end position="757"/>
    </location>
</feature>
<keyword evidence="6 14" id="KW-0175">Coiled coil</keyword>
<dbReference type="SUPFAM" id="SSF46689">
    <property type="entry name" value="Homeodomain-like"/>
    <property type="match status" value="1"/>
</dbReference>
<keyword evidence="4" id="KW-0677">Repeat</keyword>
<feature type="compositionally biased region" description="Low complexity" evidence="15">
    <location>
        <begin position="893"/>
        <end position="920"/>
    </location>
</feature>
<sequence>MLEKRQMKLQEPFPSDGTPGKASNRQLDGQLNGSSCLDGQDPEERMVPTQHSPAPPSFPTDPSGHRDQCQTQRSPDQTEMTFSLRLAKAEERIRSLQSALTTSQSEVLNLQRQYDQERSSRAKDAVSLMVANIEKANQRVEAAQAGADSMREEVDRPCIPVQNGSGPLERVGTSQERARLEMVLVERDREILRLREEVRRLQLMLQEAQESTANQITQLEGQLARKIESIERLQVKLHSQQDYEQIKTELRIFRAMKEASLNGRVSQLCSPLSERLLPVMSLRSLAESPAVSGTREMEVKRETQTPVGLAVSMVTPPSGSPQAPASSQGSSPRTLPLSPLSQSPDRPLLSPLIKPEPSPPAPFPEALYVAKAALSEGSRSPSRASHSSEGLTGDPWEGGGGGGGERGGGEGDGEGELMETSEIALQVKDTLLRHNIGQRVFGHYVLGLSQGSVSEILARPKPWRKLTVKGKEPFLKMKHFLSNEQNILALRNIQVRQRGNITPRIRTPETGSDEAIRNILEQAKKEIQREGEDTSTPKSSSSGPNGRFSAGRGSSASGPGDSDDTIKAILEQARREMVAQQQHQALREMAVCHWGAGTTTTAAATAATAISSPPAPVEPRPPAVKQEGANVSVSTPQMLQQQTPLSVISPKDFVQNIIRKVKSEIGDAGSYQASHWSNSSAIMHPLTSVSPSLSTSTTSSSSPFAGQSSAWLDPWARPAFGKEQREHEEGASSEGEGVHMVRVKVEAEEEEEKEQEEGGEHLSPCSAYVTRPPKPVVPPLTPDQYDAFTHQQVDTILLTRQVKDRLAQKGICQRIFGEKVLGLSQGSVSDILSRPKPWSKLTQKGREPFIRMQLWMQGELGDNLSASPSNNPSLEQDPVMVSPSPSAEEEAAGPLSEPGSLSLESSKENQQPPQQQQQQQQGGGQMCLPPLELPHPALSVLDVQQLAILSPELDTLSITRKVKEVLNSNNLGQRLFGEMILGLTQGSVSDLLARPKPWNKLSLKGREPFVRMQLWLKDPQNVEKLREMKKMDSRAYLKRHHSLLSSSLDRDSPASTSDTCPNLEASHPGQAKKPRVVLATQEKEALKRAYQLEPYPSQSTIERLSSQLGLKISTVINWFHNYRSRMRRDMEEGELLKADTLKPLPADLQDMGQMHCSQSPPKGDGSLGMPVGLVTVKQEPWEPREVEEEPSETTAHPTKYISTGVQFAGRLEMKDEGPSSQSPRLCSRVKQEVRRDCGEPKASLQRPDRLPGTQPAHHASMEQTLSPSSKGAELKANAASPSPTHVLPPVSPLPSSVTATPLTSEATEQPSVQQSHVAGHSTQQRSAKKANLDNIIHRLERAANREEMLEWEF</sequence>
<evidence type="ECO:0000256" key="9">
    <source>
        <dbReference type="ARBA" id="ARBA00023163"/>
    </source>
</evidence>
<evidence type="ECO:0000256" key="6">
    <source>
        <dbReference type="ARBA" id="ARBA00023054"/>
    </source>
</evidence>
<evidence type="ECO:0000256" key="5">
    <source>
        <dbReference type="ARBA" id="ARBA00023015"/>
    </source>
</evidence>
<feature type="compositionally biased region" description="Low complexity" evidence="15">
    <location>
        <begin position="316"/>
        <end position="352"/>
    </location>
</feature>
<evidence type="ECO:0000256" key="10">
    <source>
        <dbReference type="ARBA" id="ARBA00023242"/>
    </source>
</evidence>
<feature type="DNA-binding region" description="Homeobox" evidence="11">
    <location>
        <begin position="1071"/>
        <end position="1130"/>
    </location>
</feature>
<dbReference type="PROSITE" id="PS00027">
    <property type="entry name" value="HOMEOBOX_1"/>
    <property type="match status" value="1"/>
</dbReference>
<feature type="compositionally biased region" description="Low complexity" evidence="15">
    <location>
        <begin position="688"/>
        <end position="703"/>
    </location>
</feature>
<feature type="region of interest" description="Disordered" evidence="15">
    <location>
        <begin position="1"/>
        <end position="80"/>
    </location>
</feature>
<dbReference type="InterPro" id="IPR001356">
    <property type="entry name" value="HD"/>
</dbReference>
<proteinExistence type="inferred from homology"/>
<keyword evidence="9 13" id="KW-0804">Transcription</keyword>
<feature type="region of interest" description="Disordered" evidence="15">
    <location>
        <begin position="1213"/>
        <end position="1331"/>
    </location>
</feature>
<feature type="compositionally biased region" description="Low complexity" evidence="15">
    <location>
        <begin position="863"/>
        <end position="874"/>
    </location>
</feature>
<feature type="compositionally biased region" description="Polar residues" evidence="15">
    <location>
        <begin position="1305"/>
        <end position="1325"/>
    </location>
</feature>
<evidence type="ECO:0000256" key="12">
    <source>
        <dbReference type="RuleBase" id="RU000682"/>
    </source>
</evidence>
<dbReference type="Pfam" id="PF02376">
    <property type="entry name" value="CUT"/>
    <property type="match status" value="3"/>
</dbReference>
<comment type="similarity">
    <text evidence="2 13">Belongs to the CUT homeobox family.</text>
</comment>
<evidence type="ECO:0000256" key="11">
    <source>
        <dbReference type="PROSITE-ProRule" id="PRU00108"/>
    </source>
</evidence>
<dbReference type="SUPFAM" id="SSF47413">
    <property type="entry name" value="lambda repressor-like DNA-binding domains"/>
    <property type="match status" value="3"/>
</dbReference>
<keyword evidence="5 13" id="KW-0805">Transcription regulation</keyword>
<dbReference type="PANTHER" id="PTHR14043:SF5">
    <property type="entry name" value="HOMEOBOX PROTEIN CUT-LIKE 2"/>
    <property type="match status" value="1"/>
</dbReference>
<evidence type="ECO:0000256" key="7">
    <source>
        <dbReference type="ARBA" id="ARBA00023125"/>
    </source>
</evidence>
<feature type="domain" description="CUT" evidence="17">
    <location>
        <begin position="784"/>
        <end position="871"/>
    </location>
</feature>
<keyword evidence="10 11" id="KW-0539">Nucleus</keyword>
<accession>A0ABD1KLT6</accession>
<dbReference type="FunFam" id="1.10.260.40:FF:000010">
    <property type="entry name" value="Cut-like homeobox 1a"/>
    <property type="match status" value="1"/>
</dbReference>
<evidence type="ECO:0000256" key="1">
    <source>
        <dbReference type="ARBA" id="ARBA00004123"/>
    </source>
</evidence>
<keyword evidence="8 11" id="KW-0371">Homeobox</keyword>
<organism evidence="18 19">
    <name type="scientific">Coilia grayii</name>
    <name type="common">Gray's grenadier anchovy</name>
    <dbReference type="NCBI Taxonomy" id="363190"/>
    <lineage>
        <taxon>Eukaryota</taxon>
        <taxon>Metazoa</taxon>
        <taxon>Chordata</taxon>
        <taxon>Craniata</taxon>
        <taxon>Vertebrata</taxon>
        <taxon>Euteleostomi</taxon>
        <taxon>Actinopterygii</taxon>
        <taxon>Neopterygii</taxon>
        <taxon>Teleostei</taxon>
        <taxon>Clupei</taxon>
        <taxon>Clupeiformes</taxon>
        <taxon>Clupeoidei</taxon>
        <taxon>Engraulidae</taxon>
        <taxon>Coilinae</taxon>
        <taxon>Coilia</taxon>
    </lineage>
</organism>
<evidence type="ECO:0000256" key="14">
    <source>
        <dbReference type="SAM" id="Coils"/>
    </source>
</evidence>
<evidence type="ECO:0000256" key="2">
    <source>
        <dbReference type="ARBA" id="ARBA00008190"/>
    </source>
</evidence>
<feature type="coiled-coil region" evidence="14">
    <location>
        <begin position="86"/>
        <end position="153"/>
    </location>
</feature>
<evidence type="ECO:0000256" key="3">
    <source>
        <dbReference type="ARBA" id="ARBA00022553"/>
    </source>
</evidence>
<feature type="region of interest" description="Disordered" evidence="15">
    <location>
        <begin position="745"/>
        <end position="771"/>
    </location>
</feature>
<evidence type="ECO:0000256" key="8">
    <source>
        <dbReference type="ARBA" id="ARBA00023155"/>
    </source>
</evidence>
<feature type="region of interest" description="Disordered" evidence="15">
    <location>
        <begin position="527"/>
        <end position="564"/>
    </location>
</feature>
<feature type="compositionally biased region" description="Low complexity" evidence="15">
    <location>
        <begin position="546"/>
        <end position="560"/>
    </location>
</feature>
<evidence type="ECO:0000313" key="18">
    <source>
        <dbReference type="EMBL" id="KAL2100154.1"/>
    </source>
</evidence>
<feature type="region of interest" description="Disordered" evidence="15">
    <location>
        <begin position="311"/>
        <end position="360"/>
    </location>
</feature>
<dbReference type="GO" id="GO:0005634">
    <property type="term" value="C:nucleus"/>
    <property type="evidence" value="ECO:0007669"/>
    <property type="project" value="UniProtKB-SubCell"/>
</dbReference>
<name>A0ABD1KLT6_9TELE</name>
<feature type="compositionally biased region" description="Low complexity" evidence="15">
    <location>
        <begin position="378"/>
        <end position="390"/>
    </location>
</feature>
<dbReference type="InterPro" id="IPR010982">
    <property type="entry name" value="Lambda_DNA-bd_dom_sf"/>
</dbReference>
<feature type="compositionally biased region" description="Polar residues" evidence="15">
    <location>
        <begin position="21"/>
        <end position="37"/>
    </location>
</feature>
<feature type="coiled-coil region" evidence="14">
    <location>
        <begin position="191"/>
        <end position="236"/>
    </location>
</feature>
<protein>
    <recommendedName>
        <fullName evidence="13">Homeobox protein cut-like</fullName>
    </recommendedName>
</protein>
<feature type="compositionally biased region" description="Polar residues" evidence="15">
    <location>
        <begin position="534"/>
        <end position="544"/>
    </location>
</feature>
<feature type="region of interest" description="Disordered" evidence="15">
    <location>
        <begin position="861"/>
        <end position="930"/>
    </location>
</feature>
<evidence type="ECO:0000256" key="13">
    <source>
        <dbReference type="RuleBase" id="RU361129"/>
    </source>
</evidence>
<dbReference type="SMART" id="SM00389">
    <property type="entry name" value="HOX"/>
    <property type="match status" value="1"/>
</dbReference>
<reference evidence="18 19" key="1">
    <citation type="submission" date="2024-09" db="EMBL/GenBank/DDBJ databases">
        <title>A chromosome-level genome assembly of Gray's grenadier anchovy, Coilia grayii.</title>
        <authorList>
            <person name="Fu Z."/>
        </authorList>
    </citation>
    <scope>NUCLEOTIDE SEQUENCE [LARGE SCALE GENOMIC DNA]</scope>
    <source>
        <strain evidence="18">G4</strain>
        <tissue evidence="18">Muscle</tissue>
    </source>
</reference>
<dbReference type="Gene3D" id="1.10.10.60">
    <property type="entry name" value="Homeodomain-like"/>
    <property type="match status" value="1"/>
</dbReference>
<evidence type="ECO:0000313" key="19">
    <source>
        <dbReference type="Proteomes" id="UP001591681"/>
    </source>
</evidence>
<evidence type="ECO:0000256" key="4">
    <source>
        <dbReference type="ARBA" id="ARBA00022737"/>
    </source>
</evidence>
<feature type="region of interest" description="Disordered" evidence="15">
    <location>
        <begin position="378"/>
        <end position="415"/>
    </location>
</feature>